<gene>
    <name evidence="1" type="ORF">GCM10009760_58510</name>
</gene>
<dbReference type="Proteomes" id="UP001422759">
    <property type="component" value="Unassembled WGS sequence"/>
</dbReference>
<comment type="caution">
    <text evidence="1">The sequence shown here is derived from an EMBL/GenBank/DDBJ whole genome shotgun (WGS) entry which is preliminary data.</text>
</comment>
<organism evidence="1 2">
    <name type="scientific">Kitasatospora kazusensis</name>
    <dbReference type="NCBI Taxonomy" id="407974"/>
    <lineage>
        <taxon>Bacteria</taxon>
        <taxon>Bacillati</taxon>
        <taxon>Actinomycetota</taxon>
        <taxon>Actinomycetes</taxon>
        <taxon>Kitasatosporales</taxon>
        <taxon>Streptomycetaceae</taxon>
        <taxon>Kitasatospora</taxon>
    </lineage>
</organism>
<reference evidence="2" key="1">
    <citation type="journal article" date="2019" name="Int. J. Syst. Evol. Microbiol.">
        <title>The Global Catalogue of Microorganisms (GCM) 10K type strain sequencing project: providing services to taxonomists for standard genome sequencing and annotation.</title>
        <authorList>
            <consortium name="The Broad Institute Genomics Platform"/>
            <consortium name="The Broad Institute Genome Sequencing Center for Infectious Disease"/>
            <person name="Wu L."/>
            <person name="Ma J."/>
        </authorList>
    </citation>
    <scope>NUCLEOTIDE SEQUENCE [LARGE SCALE GENOMIC DNA]</scope>
    <source>
        <strain evidence="2">JCM 14560</strain>
    </source>
</reference>
<protein>
    <submittedName>
        <fullName evidence="1">Uncharacterized protein</fullName>
    </submittedName>
</protein>
<dbReference type="EMBL" id="BAAANT010000055">
    <property type="protein sequence ID" value="GAA2156946.1"/>
    <property type="molecule type" value="Genomic_DNA"/>
</dbReference>
<sequence length="159" mass="17562">MPVPSFRIRCGLCSKPIALADDVWALDAEWQRRYPTMRGVLACQDCALRKGWGTCEQPNGEFVEGHIPVQENDPDRGDGDSWCHVLGYNTRKTMAMLHPRSGLLQGAEEYLRYTAQRSGVAPAVAEQLRALLAEWDGTAPDRRPDVFGQATAAPGVDVH</sequence>
<evidence type="ECO:0000313" key="1">
    <source>
        <dbReference type="EMBL" id="GAA2156946.1"/>
    </source>
</evidence>
<keyword evidence="2" id="KW-1185">Reference proteome</keyword>
<dbReference type="RefSeq" id="WP_344469084.1">
    <property type="nucleotide sequence ID" value="NZ_BAAANT010000055.1"/>
</dbReference>
<accession>A0ABP5LZ59</accession>
<name>A0ABP5LZ59_9ACTN</name>
<proteinExistence type="predicted"/>
<evidence type="ECO:0000313" key="2">
    <source>
        <dbReference type="Proteomes" id="UP001422759"/>
    </source>
</evidence>